<dbReference type="EMBL" id="BSUZ01000001">
    <property type="protein sequence ID" value="GMA88136.1"/>
    <property type="molecule type" value="Genomic_DNA"/>
</dbReference>
<name>A0ABQ6JIQ8_9ACTN</name>
<dbReference type="InterPro" id="IPR029058">
    <property type="entry name" value="AB_hydrolase_fold"/>
</dbReference>
<accession>A0ABQ6JIQ8</accession>
<reference evidence="3" key="1">
    <citation type="journal article" date="2019" name="Int. J. Syst. Evol. Microbiol.">
        <title>The Global Catalogue of Microorganisms (GCM) 10K type strain sequencing project: providing services to taxonomists for standard genome sequencing and annotation.</title>
        <authorList>
            <consortium name="The Broad Institute Genomics Platform"/>
            <consortium name="The Broad Institute Genome Sequencing Center for Infectious Disease"/>
            <person name="Wu L."/>
            <person name="Ma J."/>
        </authorList>
    </citation>
    <scope>NUCLEOTIDE SEQUENCE [LARGE SCALE GENOMIC DNA]</scope>
    <source>
        <strain evidence="3">NBRC 108730</strain>
    </source>
</reference>
<keyword evidence="3" id="KW-1185">Reference proteome</keyword>
<protein>
    <recommendedName>
        <fullName evidence="4">Esterase</fullName>
    </recommendedName>
</protein>
<evidence type="ECO:0000313" key="3">
    <source>
        <dbReference type="Proteomes" id="UP001157017"/>
    </source>
</evidence>
<sequence length="292" mass="31562">MLLGGASAVVGAAGGGYAAVERDLLPGRVRLDQALHRPDADLTPPVGPSGTTVTGSFASRARGTRVGWTLVAPPDVDERDLPLVVALHGARSTGAEYLLRNVAMPAFLAAHVRDGGRPFAVVAPDGGPDRYWHPRADGDDPLGMVLTEPAPPHGRPRAAHWPDRRHGLVDGRLRRAVDRARVGRGAHRRRAGRRRRGVQPRALRLGRRHLARLVRLPADWRRWGDLVRDPGLHGLPVTVACGSSDPFATTTRAYRSAVHPRPAGGLSAGYHTPGYWRSVLPARLRFLGRHLT</sequence>
<comment type="caution">
    <text evidence="2">The sequence shown here is derived from an EMBL/GenBank/DDBJ whole genome shotgun (WGS) entry which is preliminary data.</text>
</comment>
<proteinExistence type="predicted"/>
<dbReference type="SUPFAM" id="SSF53474">
    <property type="entry name" value="alpha/beta-Hydrolases"/>
    <property type="match status" value="1"/>
</dbReference>
<evidence type="ECO:0000256" key="1">
    <source>
        <dbReference type="SAM" id="MobiDB-lite"/>
    </source>
</evidence>
<dbReference type="Gene3D" id="3.40.50.1820">
    <property type="entry name" value="alpha/beta hydrolase"/>
    <property type="match status" value="1"/>
</dbReference>
<evidence type="ECO:0000313" key="2">
    <source>
        <dbReference type="EMBL" id="GMA88136.1"/>
    </source>
</evidence>
<dbReference type="Proteomes" id="UP001157017">
    <property type="component" value="Unassembled WGS sequence"/>
</dbReference>
<evidence type="ECO:0008006" key="4">
    <source>
        <dbReference type="Google" id="ProtNLM"/>
    </source>
</evidence>
<organism evidence="2 3">
    <name type="scientific">Angustibacter aerolatus</name>
    <dbReference type="NCBI Taxonomy" id="1162965"/>
    <lineage>
        <taxon>Bacteria</taxon>
        <taxon>Bacillati</taxon>
        <taxon>Actinomycetota</taxon>
        <taxon>Actinomycetes</taxon>
        <taxon>Kineosporiales</taxon>
        <taxon>Kineosporiaceae</taxon>
    </lineage>
</organism>
<gene>
    <name evidence="2" type="ORF">GCM10025868_33860</name>
</gene>
<feature type="region of interest" description="Disordered" evidence="1">
    <location>
        <begin position="36"/>
        <end position="56"/>
    </location>
</feature>